<sequence length="162" mass="18180">MSKEDATESDPSSRESSEASEARSTARRSSSAKKTSKTSKPRLTASQKSFNHKDAENKRRTAIRERFTELSRMVPGALGQERSEQVMLAKTTDFLREMLLEQRRLEAIADEQGIQIDDEGRLKDIDLGGTEWKATNMEQYEASKQKRVSGVGPSGSKEEDHD</sequence>
<feature type="compositionally biased region" description="Basic residues" evidence="1">
    <location>
        <begin position="30"/>
        <end position="40"/>
    </location>
</feature>
<evidence type="ECO:0000256" key="1">
    <source>
        <dbReference type="SAM" id="MobiDB-lite"/>
    </source>
</evidence>
<dbReference type="AlphaFoldDB" id="W9Y087"/>
<dbReference type="OrthoDB" id="5778525at2759"/>
<keyword evidence="4" id="KW-1185">Reference proteome</keyword>
<reference evidence="3 4" key="1">
    <citation type="submission" date="2013-03" db="EMBL/GenBank/DDBJ databases">
        <title>The Genome Sequence of Capronia coronata CBS 617.96.</title>
        <authorList>
            <consortium name="The Broad Institute Genomics Platform"/>
            <person name="Cuomo C."/>
            <person name="de Hoog S."/>
            <person name="Gorbushina A."/>
            <person name="Walker B."/>
            <person name="Young S.K."/>
            <person name="Zeng Q."/>
            <person name="Gargeya S."/>
            <person name="Fitzgerald M."/>
            <person name="Haas B."/>
            <person name="Abouelleil A."/>
            <person name="Allen A.W."/>
            <person name="Alvarado L."/>
            <person name="Arachchi H.M."/>
            <person name="Berlin A.M."/>
            <person name="Chapman S.B."/>
            <person name="Gainer-Dewar J."/>
            <person name="Goldberg J."/>
            <person name="Griggs A."/>
            <person name="Gujja S."/>
            <person name="Hansen M."/>
            <person name="Howarth C."/>
            <person name="Imamovic A."/>
            <person name="Ireland A."/>
            <person name="Larimer J."/>
            <person name="McCowan C."/>
            <person name="Murphy C."/>
            <person name="Pearson M."/>
            <person name="Poon T.W."/>
            <person name="Priest M."/>
            <person name="Roberts A."/>
            <person name="Saif S."/>
            <person name="Shea T."/>
            <person name="Sisk P."/>
            <person name="Sykes S."/>
            <person name="Wortman J."/>
            <person name="Nusbaum C."/>
            <person name="Birren B."/>
        </authorList>
    </citation>
    <scope>NUCLEOTIDE SEQUENCE [LARGE SCALE GENOMIC DNA]</scope>
    <source>
        <strain evidence="3 4">CBS 617.96</strain>
    </source>
</reference>
<evidence type="ECO:0000313" key="3">
    <source>
        <dbReference type="EMBL" id="EXJ85868.1"/>
    </source>
</evidence>
<feature type="region of interest" description="Disordered" evidence="1">
    <location>
        <begin position="1"/>
        <end position="66"/>
    </location>
</feature>
<feature type="region of interest" description="Disordered" evidence="1">
    <location>
        <begin position="137"/>
        <end position="162"/>
    </location>
</feature>
<dbReference type="InterPro" id="IPR011598">
    <property type="entry name" value="bHLH_dom"/>
</dbReference>
<name>W9Y087_9EURO</name>
<accession>W9Y087</accession>
<dbReference type="GeneID" id="19161105"/>
<dbReference type="STRING" id="1182541.W9Y087"/>
<protein>
    <recommendedName>
        <fullName evidence="2">BHLH domain-containing protein</fullName>
    </recommendedName>
</protein>
<gene>
    <name evidence="3" type="ORF">A1O1_06237</name>
</gene>
<dbReference type="Pfam" id="PF00010">
    <property type="entry name" value="HLH"/>
    <property type="match status" value="1"/>
</dbReference>
<dbReference type="eggNOG" id="KOG3582">
    <property type="taxonomic scope" value="Eukaryota"/>
</dbReference>
<dbReference type="SUPFAM" id="SSF47459">
    <property type="entry name" value="HLH, helix-loop-helix DNA-binding domain"/>
    <property type="match status" value="1"/>
</dbReference>
<evidence type="ECO:0000313" key="4">
    <source>
        <dbReference type="Proteomes" id="UP000019484"/>
    </source>
</evidence>
<dbReference type="GO" id="GO:0046983">
    <property type="term" value="F:protein dimerization activity"/>
    <property type="evidence" value="ECO:0007669"/>
    <property type="project" value="InterPro"/>
</dbReference>
<organism evidence="3 4">
    <name type="scientific">Capronia coronata CBS 617.96</name>
    <dbReference type="NCBI Taxonomy" id="1182541"/>
    <lineage>
        <taxon>Eukaryota</taxon>
        <taxon>Fungi</taxon>
        <taxon>Dikarya</taxon>
        <taxon>Ascomycota</taxon>
        <taxon>Pezizomycotina</taxon>
        <taxon>Eurotiomycetes</taxon>
        <taxon>Chaetothyriomycetidae</taxon>
        <taxon>Chaetothyriales</taxon>
        <taxon>Herpotrichiellaceae</taxon>
        <taxon>Capronia</taxon>
    </lineage>
</organism>
<evidence type="ECO:0000259" key="2">
    <source>
        <dbReference type="PROSITE" id="PS50888"/>
    </source>
</evidence>
<feature type="compositionally biased region" description="Basic and acidic residues" evidence="1">
    <location>
        <begin position="51"/>
        <end position="66"/>
    </location>
</feature>
<dbReference type="RefSeq" id="XP_007725306.1">
    <property type="nucleotide sequence ID" value="XM_007727116.1"/>
</dbReference>
<dbReference type="Gene3D" id="4.10.280.10">
    <property type="entry name" value="Helix-loop-helix DNA-binding domain"/>
    <property type="match status" value="1"/>
</dbReference>
<feature type="compositionally biased region" description="Basic and acidic residues" evidence="1">
    <location>
        <begin position="1"/>
        <end position="21"/>
    </location>
</feature>
<dbReference type="PROSITE" id="PS50888">
    <property type="entry name" value="BHLH"/>
    <property type="match status" value="1"/>
</dbReference>
<feature type="domain" description="BHLH" evidence="2">
    <location>
        <begin position="47"/>
        <end position="98"/>
    </location>
</feature>
<dbReference type="EMBL" id="AMWN01000005">
    <property type="protein sequence ID" value="EXJ85868.1"/>
    <property type="molecule type" value="Genomic_DNA"/>
</dbReference>
<dbReference type="Proteomes" id="UP000019484">
    <property type="component" value="Unassembled WGS sequence"/>
</dbReference>
<proteinExistence type="predicted"/>
<dbReference type="HOGENOM" id="CLU_126658_1_0_1"/>
<dbReference type="InterPro" id="IPR036638">
    <property type="entry name" value="HLH_DNA-bd_sf"/>
</dbReference>
<comment type="caution">
    <text evidence="3">The sequence shown here is derived from an EMBL/GenBank/DDBJ whole genome shotgun (WGS) entry which is preliminary data.</text>
</comment>